<evidence type="ECO:0000313" key="4">
    <source>
        <dbReference type="EMBL" id="RKP15055.1"/>
    </source>
</evidence>
<dbReference type="EMBL" id="KZ987762">
    <property type="protein sequence ID" value="RKP15055.1"/>
    <property type="molecule type" value="Genomic_DNA"/>
</dbReference>
<accession>A0A4P9Y7S1</accession>
<feature type="compositionally biased region" description="Polar residues" evidence="2">
    <location>
        <begin position="499"/>
        <end position="515"/>
    </location>
</feature>
<organism evidence="4 5">
    <name type="scientific">Piptocephalis cylindrospora</name>
    <dbReference type="NCBI Taxonomy" id="1907219"/>
    <lineage>
        <taxon>Eukaryota</taxon>
        <taxon>Fungi</taxon>
        <taxon>Fungi incertae sedis</taxon>
        <taxon>Zoopagomycota</taxon>
        <taxon>Zoopagomycotina</taxon>
        <taxon>Zoopagomycetes</taxon>
        <taxon>Zoopagales</taxon>
        <taxon>Piptocephalidaceae</taxon>
        <taxon>Piptocephalis</taxon>
    </lineage>
</organism>
<feature type="region of interest" description="Disordered" evidence="2">
    <location>
        <begin position="1"/>
        <end position="31"/>
    </location>
</feature>
<feature type="compositionally biased region" description="Low complexity" evidence="2">
    <location>
        <begin position="193"/>
        <end position="205"/>
    </location>
</feature>
<dbReference type="GO" id="GO:0008270">
    <property type="term" value="F:zinc ion binding"/>
    <property type="evidence" value="ECO:0007669"/>
    <property type="project" value="UniProtKB-KW"/>
</dbReference>
<sequence length="662" mass="71716">MGEDTIKSSQAASMGAAQDSKTPPHTPIAPCFFFQRGTCLSGSQCTFRHTLLPSKGKDPSRKAHAGGKNQKNSKRKTKTKSMGQNHPNGGSQDLTESSTGKPKAAPTRRSIPSDPKSSMDIKHESRTQGAKGRNSASKERPLPAPLPTSDIQSTVGIKEGKFSKAGKSTRRCYLFQKGRCVHGDRCRYAHVTHTPSTSVPSSPVPREFQPHPSSPILREFQPHPSSPILREFQSNLSSPHRKLSTQSMELPFRESKGKAGSPVGGGRENRKRHGGLDNQGSSQPNSPSTLCPPAGPTGVRKGSYDSRVDALFGHQHPPSSFDSPSYSYYSASSAATCSTLDSSDSLSYTSSSSSSISSTSSEAFASASSSSPSTPSNLPEGWPEEWKAYGEPAHHIPFALTATYQHLMSEEDDRGAEEVVPIYPLSSSEPKSDGQWNGIRAGCEEDHPGGIDPWRRRPSQGPNLQAVSEGEALLLMHDSLPHSPEMQRHARVVLQQGTDTFPRGSRSSPRSQNRAIGSKSVGGKGKGRPRGEDVSYQGTSHSTPPYPYSHLPPSLSHPPSPDFFVDCHHALPMRDAEEGGGPSLGPKPHLHDVLTSAQQLLWELEALSQREPWKKETGTAMHRLALATDRLIGDVSSLEQRCEEQQGYILALERLLSRDRMD</sequence>
<evidence type="ECO:0000259" key="3">
    <source>
        <dbReference type="PROSITE" id="PS50103"/>
    </source>
</evidence>
<feature type="compositionally biased region" description="Polar residues" evidence="2">
    <location>
        <begin position="80"/>
        <end position="100"/>
    </location>
</feature>
<dbReference type="OrthoDB" id="10613104at2759"/>
<feature type="region of interest" description="Disordered" evidence="2">
    <location>
        <begin position="218"/>
        <end position="304"/>
    </location>
</feature>
<feature type="compositionally biased region" description="Polar residues" evidence="2">
    <location>
        <begin position="278"/>
        <end position="289"/>
    </location>
</feature>
<feature type="region of interest" description="Disordered" evidence="2">
    <location>
        <begin position="193"/>
        <end position="212"/>
    </location>
</feature>
<evidence type="ECO:0000256" key="2">
    <source>
        <dbReference type="SAM" id="MobiDB-lite"/>
    </source>
</evidence>
<evidence type="ECO:0000256" key="1">
    <source>
        <dbReference type="PROSITE-ProRule" id="PRU00723"/>
    </source>
</evidence>
<dbReference type="SMART" id="SM00356">
    <property type="entry name" value="ZnF_C3H1"/>
    <property type="match status" value="2"/>
</dbReference>
<keyword evidence="5" id="KW-1185">Reference proteome</keyword>
<dbReference type="AlphaFoldDB" id="A0A4P9Y7S1"/>
<feature type="region of interest" description="Disordered" evidence="2">
    <location>
        <begin position="338"/>
        <end position="385"/>
    </location>
</feature>
<gene>
    <name evidence="4" type="ORF">BJ684DRAFT_14657</name>
</gene>
<feature type="domain" description="C3H1-type" evidence="3">
    <location>
        <begin position="166"/>
        <end position="193"/>
    </location>
</feature>
<feature type="compositionally biased region" description="Polar residues" evidence="2">
    <location>
        <begin position="232"/>
        <end position="248"/>
    </location>
</feature>
<reference evidence="5" key="1">
    <citation type="journal article" date="2018" name="Nat. Microbiol.">
        <title>Leveraging single-cell genomics to expand the fungal tree of life.</title>
        <authorList>
            <person name="Ahrendt S.R."/>
            <person name="Quandt C.A."/>
            <person name="Ciobanu D."/>
            <person name="Clum A."/>
            <person name="Salamov A."/>
            <person name="Andreopoulos B."/>
            <person name="Cheng J.F."/>
            <person name="Woyke T."/>
            <person name="Pelin A."/>
            <person name="Henrissat B."/>
            <person name="Reynolds N.K."/>
            <person name="Benny G.L."/>
            <person name="Smith M.E."/>
            <person name="James T.Y."/>
            <person name="Grigoriev I.V."/>
        </authorList>
    </citation>
    <scope>NUCLEOTIDE SEQUENCE [LARGE SCALE GENOMIC DNA]</scope>
</reference>
<feature type="compositionally biased region" description="Low complexity" evidence="2">
    <location>
        <begin position="539"/>
        <end position="554"/>
    </location>
</feature>
<feature type="zinc finger region" description="C3H1-type" evidence="1">
    <location>
        <begin position="26"/>
        <end position="52"/>
    </location>
</feature>
<keyword evidence="1" id="KW-0479">Metal-binding</keyword>
<dbReference type="PROSITE" id="PS50103">
    <property type="entry name" value="ZF_C3H1"/>
    <property type="match status" value="2"/>
</dbReference>
<feature type="region of interest" description="Disordered" evidence="2">
    <location>
        <begin position="49"/>
        <end position="157"/>
    </location>
</feature>
<dbReference type="Proteomes" id="UP000267251">
    <property type="component" value="Unassembled WGS sequence"/>
</dbReference>
<feature type="zinc finger region" description="C3H1-type" evidence="1">
    <location>
        <begin position="166"/>
        <end position="193"/>
    </location>
</feature>
<keyword evidence="1" id="KW-0863">Zinc-finger</keyword>
<keyword evidence="1" id="KW-0862">Zinc</keyword>
<proteinExistence type="predicted"/>
<name>A0A4P9Y7S1_9FUNG</name>
<feature type="compositionally biased region" description="Low complexity" evidence="2">
    <location>
        <begin position="338"/>
        <end position="376"/>
    </location>
</feature>
<dbReference type="InterPro" id="IPR000571">
    <property type="entry name" value="Znf_CCCH"/>
</dbReference>
<evidence type="ECO:0000313" key="5">
    <source>
        <dbReference type="Proteomes" id="UP000267251"/>
    </source>
</evidence>
<dbReference type="Gene3D" id="4.10.1000.10">
    <property type="entry name" value="Zinc finger, CCCH-type"/>
    <property type="match status" value="1"/>
</dbReference>
<feature type="domain" description="C3H1-type" evidence="3">
    <location>
        <begin position="26"/>
        <end position="52"/>
    </location>
</feature>
<feature type="region of interest" description="Disordered" evidence="2">
    <location>
        <begin position="499"/>
        <end position="560"/>
    </location>
</feature>
<feature type="compositionally biased region" description="Basic and acidic residues" evidence="2">
    <location>
        <begin position="117"/>
        <end position="126"/>
    </location>
</feature>
<protein>
    <recommendedName>
        <fullName evidence="3">C3H1-type domain-containing protein</fullName>
    </recommendedName>
</protein>